<evidence type="ECO:0000256" key="10">
    <source>
        <dbReference type="SAM" id="MobiDB-lite"/>
    </source>
</evidence>
<evidence type="ECO:0000259" key="11">
    <source>
        <dbReference type="PROSITE" id="PS50881"/>
    </source>
</evidence>
<dbReference type="InterPro" id="IPR014721">
    <property type="entry name" value="Ribsml_uS5_D2-typ_fold_subgr"/>
</dbReference>
<keyword evidence="4 8" id="KW-0689">Ribosomal protein</keyword>
<keyword evidence="2" id="KW-0699">rRNA-binding</keyword>
<dbReference type="GO" id="GO:0005737">
    <property type="term" value="C:cytoplasm"/>
    <property type="evidence" value="ECO:0007669"/>
    <property type="project" value="UniProtKB-ARBA"/>
</dbReference>
<reference evidence="12 13" key="1">
    <citation type="journal article" date="2016" name="Nat. Commun.">
        <title>Thousands of microbial genomes shed light on interconnected biogeochemical processes in an aquifer system.</title>
        <authorList>
            <person name="Anantharaman K."/>
            <person name="Brown C.T."/>
            <person name="Hug L.A."/>
            <person name="Sharon I."/>
            <person name="Castelle C.J."/>
            <person name="Probst A.J."/>
            <person name="Thomas B.C."/>
            <person name="Singh A."/>
            <person name="Wilkins M.J."/>
            <person name="Karaoz U."/>
            <person name="Brodie E.L."/>
            <person name="Williams K.H."/>
            <person name="Hubbard S.S."/>
            <person name="Banfield J.F."/>
        </authorList>
    </citation>
    <scope>NUCLEOTIDE SEQUENCE [LARGE SCALE GENOMIC DNA]</scope>
</reference>
<evidence type="ECO:0000313" key="12">
    <source>
        <dbReference type="EMBL" id="OGD83941.1"/>
    </source>
</evidence>
<dbReference type="GO" id="GO:0019843">
    <property type="term" value="F:rRNA binding"/>
    <property type="evidence" value="ECO:0007669"/>
    <property type="project" value="UniProtKB-KW"/>
</dbReference>
<dbReference type="InterPro" id="IPR005324">
    <property type="entry name" value="Ribosomal_uS5_C"/>
</dbReference>
<keyword evidence="3" id="KW-0694">RNA-binding</keyword>
<dbReference type="NCBIfam" id="TIGR01021">
    <property type="entry name" value="rpsE_bact"/>
    <property type="match status" value="1"/>
</dbReference>
<feature type="domain" description="S5 DRBM" evidence="11">
    <location>
        <begin position="21"/>
        <end position="84"/>
    </location>
</feature>
<dbReference type="PANTHER" id="PTHR48277:SF1">
    <property type="entry name" value="MITOCHONDRIAL RIBOSOMAL PROTEIN S5"/>
    <property type="match status" value="1"/>
</dbReference>
<evidence type="ECO:0000256" key="2">
    <source>
        <dbReference type="ARBA" id="ARBA00022730"/>
    </source>
</evidence>
<dbReference type="Gene3D" id="3.30.160.20">
    <property type="match status" value="1"/>
</dbReference>
<gene>
    <name evidence="12" type="ORF">A2572_00065</name>
</gene>
<protein>
    <recommendedName>
        <fullName evidence="6">Small ribosomal subunit protein uS5</fullName>
    </recommendedName>
    <alternativeName>
        <fullName evidence="7">30S ribosomal protein S5</fullName>
    </alternativeName>
</protein>
<dbReference type="InterPro" id="IPR020568">
    <property type="entry name" value="Ribosomal_Su5_D2-typ_SF"/>
</dbReference>
<evidence type="ECO:0000256" key="6">
    <source>
        <dbReference type="ARBA" id="ARBA00035255"/>
    </source>
</evidence>
<dbReference type="PANTHER" id="PTHR48277">
    <property type="entry name" value="MITOCHONDRIAL RIBOSOMAL PROTEIN S5"/>
    <property type="match status" value="1"/>
</dbReference>
<evidence type="ECO:0000256" key="7">
    <source>
        <dbReference type="ARBA" id="ARBA00035519"/>
    </source>
</evidence>
<dbReference type="InterPro" id="IPR013810">
    <property type="entry name" value="Ribosomal_uS5_N"/>
</dbReference>
<dbReference type="Proteomes" id="UP000179237">
    <property type="component" value="Unassembled WGS sequence"/>
</dbReference>
<organism evidence="12 13">
    <name type="scientific">Candidatus Collierbacteria bacterium RIFOXYD1_FULL_40_9</name>
    <dbReference type="NCBI Taxonomy" id="1817731"/>
    <lineage>
        <taxon>Bacteria</taxon>
        <taxon>Candidatus Collieribacteriota</taxon>
    </lineage>
</organism>
<feature type="region of interest" description="Disordered" evidence="10">
    <location>
        <begin position="1"/>
        <end position="20"/>
    </location>
</feature>
<dbReference type="AlphaFoldDB" id="A0A1F5FWF2"/>
<dbReference type="Gene3D" id="3.30.230.10">
    <property type="match status" value="1"/>
</dbReference>
<dbReference type="GO" id="GO:0015935">
    <property type="term" value="C:small ribosomal subunit"/>
    <property type="evidence" value="ECO:0007669"/>
    <property type="project" value="InterPro"/>
</dbReference>
<dbReference type="PROSITE" id="PS50881">
    <property type="entry name" value="S5_DSRBD"/>
    <property type="match status" value="1"/>
</dbReference>
<evidence type="ECO:0000256" key="4">
    <source>
        <dbReference type="ARBA" id="ARBA00022980"/>
    </source>
</evidence>
<dbReference type="FunFam" id="3.30.230.10:FF:000002">
    <property type="entry name" value="30S ribosomal protein S5"/>
    <property type="match status" value="1"/>
</dbReference>
<dbReference type="InterPro" id="IPR005712">
    <property type="entry name" value="Ribosomal_uS5_bac-type"/>
</dbReference>
<name>A0A1F5FWF2_9BACT</name>
<feature type="compositionally biased region" description="Polar residues" evidence="10">
    <location>
        <begin position="1"/>
        <end position="10"/>
    </location>
</feature>
<dbReference type="GO" id="GO:0006412">
    <property type="term" value="P:translation"/>
    <property type="evidence" value="ECO:0007669"/>
    <property type="project" value="InterPro"/>
</dbReference>
<evidence type="ECO:0000256" key="5">
    <source>
        <dbReference type="ARBA" id="ARBA00023274"/>
    </source>
</evidence>
<evidence type="ECO:0000313" key="13">
    <source>
        <dbReference type="Proteomes" id="UP000179237"/>
    </source>
</evidence>
<evidence type="ECO:0000256" key="9">
    <source>
        <dbReference type="RuleBase" id="RU003823"/>
    </source>
</evidence>
<sequence length="175" mass="18557">MAYQGNTNNRGNREQRPVSDNFEQVLEIRRVSKKTSGGTNVSFSALVVTGDKKGKVGLGLAKAPNVADAIKKSIRLGNRDLVQVPLSNGTIPYETKSKYGAAKVLFRPAPKGTGIIAGSSVRAVVEAAGITDIVCKVLGTNNKTSNARATFKALKQIETLAKKYQLLKAAKAASK</sequence>
<proteinExistence type="inferred from homology"/>
<accession>A0A1F5FWF2</accession>
<dbReference type="GO" id="GO:0003735">
    <property type="term" value="F:structural constituent of ribosome"/>
    <property type="evidence" value="ECO:0007669"/>
    <property type="project" value="UniProtKB-UniRule"/>
</dbReference>
<dbReference type="EMBL" id="MFAQ01000005">
    <property type="protein sequence ID" value="OGD83941.1"/>
    <property type="molecule type" value="Genomic_DNA"/>
</dbReference>
<evidence type="ECO:0000256" key="8">
    <source>
        <dbReference type="PROSITE-ProRule" id="PRU00268"/>
    </source>
</evidence>
<comment type="similarity">
    <text evidence="1 9">Belongs to the universal ribosomal protein uS5 family.</text>
</comment>
<comment type="caution">
    <text evidence="12">The sequence shown here is derived from an EMBL/GenBank/DDBJ whole genome shotgun (WGS) entry which is preliminary data.</text>
</comment>
<evidence type="ECO:0000256" key="3">
    <source>
        <dbReference type="ARBA" id="ARBA00022884"/>
    </source>
</evidence>
<dbReference type="Pfam" id="PF00333">
    <property type="entry name" value="Ribosomal_S5"/>
    <property type="match status" value="1"/>
</dbReference>
<keyword evidence="5 8" id="KW-0687">Ribonucleoprotein</keyword>
<dbReference type="SUPFAM" id="SSF54768">
    <property type="entry name" value="dsRNA-binding domain-like"/>
    <property type="match status" value="1"/>
</dbReference>
<evidence type="ECO:0000256" key="1">
    <source>
        <dbReference type="ARBA" id="ARBA00008945"/>
    </source>
</evidence>
<dbReference type="SUPFAM" id="SSF54211">
    <property type="entry name" value="Ribosomal protein S5 domain 2-like"/>
    <property type="match status" value="1"/>
</dbReference>
<dbReference type="InterPro" id="IPR000851">
    <property type="entry name" value="Ribosomal_uS5"/>
</dbReference>
<dbReference type="Pfam" id="PF03719">
    <property type="entry name" value="Ribosomal_S5_C"/>
    <property type="match status" value="1"/>
</dbReference>